<evidence type="ECO:0000256" key="1">
    <source>
        <dbReference type="SAM" id="MobiDB-lite"/>
    </source>
</evidence>
<keyword evidence="2" id="KW-0732">Signal</keyword>
<evidence type="ECO:0000313" key="4">
    <source>
        <dbReference type="EMBL" id="AMN47441.1"/>
    </source>
</evidence>
<reference evidence="4 5" key="1">
    <citation type="submission" date="2015-06" db="EMBL/GenBank/DDBJ databases">
        <title>A Comprehensive Approach to Explore the Metabolic and Phylogenetic Diversity of Bacterial Steroid Degradation in the Environment: Testosterone as an Example.</title>
        <authorList>
            <person name="Yang F.-C."/>
            <person name="Chen Y.-L."/>
            <person name="Yu C.-P."/>
            <person name="Tang S.-L."/>
            <person name="Wang P.-H."/>
            <person name="Ismail W."/>
            <person name="Wang C.-H."/>
            <person name="Yang C.-Y."/>
            <person name="Chiang Y.-R."/>
        </authorList>
    </citation>
    <scope>NUCLEOTIDE SEQUENCE [LARGE SCALE GENOMIC DNA]</scope>
    <source>
        <strain evidence="4 5">DSM 18526</strain>
    </source>
</reference>
<organism evidence="4 5">
    <name type="scientific">Steroidobacter denitrificans</name>
    <dbReference type="NCBI Taxonomy" id="465721"/>
    <lineage>
        <taxon>Bacteria</taxon>
        <taxon>Pseudomonadati</taxon>
        <taxon>Pseudomonadota</taxon>
        <taxon>Gammaproteobacteria</taxon>
        <taxon>Steroidobacterales</taxon>
        <taxon>Steroidobacteraceae</taxon>
        <taxon>Steroidobacter</taxon>
    </lineage>
</organism>
<dbReference type="Pfam" id="PF19815">
    <property type="entry name" value="DUF6298"/>
    <property type="match status" value="1"/>
</dbReference>
<protein>
    <recommendedName>
        <fullName evidence="3">BIG2 domain-containing protein</fullName>
    </recommendedName>
</protein>
<dbReference type="InterPro" id="IPR046265">
    <property type="entry name" value="DUF6298"/>
</dbReference>
<accession>A0A127FCV0</accession>
<dbReference type="KEGG" id="sdf:ACG33_10095"/>
<dbReference type="STRING" id="465721.ACG33_10095"/>
<dbReference type="SMART" id="SM00635">
    <property type="entry name" value="BID_2"/>
    <property type="match status" value="1"/>
</dbReference>
<dbReference type="InterPro" id="IPR003343">
    <property type="entry name" value="Big_2"/>
</dbReference>
<name>A0A127FCV0_STEDE</name>
<keyword evidence="5" id="KW-1185">Reference proteome</keyword>
<dbReference type="Gene3D" id="2.60.40.1080">
    <property type="match status" value="1"/>
</dbReference>
<dbReference type="PROSITE" id="PS51257">
    <property type="entry name" value="PROKAR_LIPOPROTEIN"/>
    <property type="match status" value="1"/>
</dbReference>
<feature type="region of interest" description="Disordered" evidence="1">
    <location>
        <begin position="280"/>
        <end position="318"/>
    </location>
</feature>
<dbReference type="Gene3D" id="3.20.20.80">
    <property type="entry name" value="Glycosidases"/>
    <property type="match status" value="1"/>
</dbReference>
<dbReference type="Pfam" id="PF02368">
    <property type="entry name" value="Big_2"/>
    <property type="match status" value="1"/>
</dbReference>
<proteinExistence type="predicted"/>
<dbReference type="SUPFAM" id="SSF49373">
    <property type="entry name" value="Invasin/intimin cell-adhesion fragments"/>
    <property type="match status" value="1"/>
</dbReference>
<dbReference type="OrthoDB" id="6192638at2"/>
<dbReference type="InterPro" id="IPR017853">
    <property type="entry name" value="GH"/>
</dbReference>
<gene>
    <name evidence="4" type="ORF">ACG33_10095</name>
</gene>
<evidence type="ECO:0000256" key="2">
    <source>
        <dbReference type="SAM" id="SignalP"/>
    </source>
</evidence>
<evidence type="ECO:0000313" key="5">
    <source>
        <dbReference type="Proteomes" id="UP000070250"/>
    </source>
</evidence>
<dbReference type="InterPro" id="IPR008964">
    <property type="entry name" value="Invasin/intimin_cell_adhesion"/>
</dbReference>
<feature type="compositionally biased region" description="Low complexity" evidence="1">
    <location>
        <begin position="298"/>
        <end position="310"/>
    </location>
</feature>
<feature type="signal peptide" evidence="2">
    <location>
        <begin position="1"/>
        <end position="23"/>
    </location>
</feature>
<sequence>MRKSMLTTAQLLCLLGLMAILQACSSGGSTTAATSAPLPSDDPPPIRSLSIAPLDGKLEISETLQMSARLLYPDGTSEDATTRVTWQSSDDHIGSFDTTTSNGRLSAKAPGSIQITASLDDLSAQAIVTVLLSPGTTRGPLRVSSVNPRYFETDQGVSILLAGSHTWASLQDNGTTSTPPPFDYTTYLRFLSDHGHNFFRLWAWEQSRWVVTATNDQNWLAPSAFERTGPGLALDGLPKFDLTRFNQGYFDRLRERVEQAREQGIYVAVMLFNGFSVSKSKPSSPPGNRNPWHGHPFNAANNVNGVNGDPDGNDSGEETHELAVESVTTYQEAYVRKMIDTLNDLDNVLYEISNESHGNSQDWQYHMIEVIHSYEATKSAQHPVGMTVEWPGGDNDELLASRAAWISPLGEIKNRPVATGAKVILADTDHLCGICGDPGWVWRSFTAGENPLLMDPYDLSNIVGGLPNVNIDDPGLVGARRNLGYAIRMSQRMNLGRALPRPELTSTGHCLADMTGPTPTLLAYSPGDEEIIVDLEQLPEDLLLNVEWLRPATGVSIGAGTTTGGAQRMFRPPFPGDAVLLLHGAP</sequence>
<dbReference type="Proteomes" id="UP000070250">
    <property type="component" value="Chromosome"/>
</dbReference>
<feature type="domain" description="BIG2" evidence="3">
    <location>
        <begin position="45"/>
        <end position="129"/>
    </location>
</feature>
<evidence type="ECO:0000259" key="3">
    <source>
        <dbReference type="SMART" id="SM00635"/>
    </source>
</evidence>
<dbReference type="SUPFAM" id="SSF51445">
    <property type="entry name" value="(Trans)glycosidases"/>
    <property type="match status" value="1"/>
</dbReference>
<feature type="chain" id="PRO_5007448339" description="BIG2 domain-containing protein" evidence="2">
    <location>
        <begin position="24"/>
        <end position="586"/>
    </location>
</feature>
<dbReference type="EMBL" id="CP011971">
    <property type="protein sequence ID" value="AMN47441.1"/>
    <property type="molecule type" value="Genomic_DNA"/>
</dbReference>
<dbReference type="AlphaFoldDB" id="A0A127FCV0"/>